<dbReference type="PANTHER" id="PTHR30572">
    <property type="entry name" value="MEMBRANE COMPONENT OF TRANSPORTER-RELATED"/>
    <property type="match status" value="1"/>
</dbReference>
<dbReference type="InterPro" id="IPR003838">
    <property type="entry name" value="ABC3_permease_C"/>
</dbReference>
<keyword evidence="4 7" id="KW-1133">Transmembrane helix</keyword>
<feature type="transmembrane region" description="Helical" evidence="7">
    <location>
        <begin position="324"/>
        <end position="352"/>
    </location>
</feature>
<keyword evidence="5 7" id="KW-0472">Membrane</keyword>
<comment type="subcellular location">
    <subcellularLocation>
        <location evidence="1">Cell membrane</location>
        <topology evidence="1">Multi-pass membrane protein</topology>
    </subcellularLocation>
</comment>
<evidence type="ECO:0000259" key="9">
    <source>
        <dbReference type="Pfam" id="PF12704"/>
    </source>
</evidence>
<dbReference type="InterPro" id="IPR050250">
    <property type="entry name" value="Macrolide_Exporter_MacB"/>
</dbReference>
<dbReference type="GO" id="GO:0022857">
    <property type="term" value="F:transmembrane transporter activity"/>
    <property type="evidence" value="ECO:0007669"/>
    <property type="project" value="TreeGrafter"/>
</dbReference>
<dbReference type="GO" id="GO:0005886">
    <property type="term" value="C:plasma membrane"/>
    <property type="evidence" value="ECO:0007669"/>
    <property type="project" value="UniProtKB-SubCell"/>
</dbReference>
<dbReference type="Proteomes" id="UP001366166">
    <property type="component" value="Chromosome"/>
</dbReference>
<dbReference type="EMBL" id="AP028679">
    <property type="protein sequence ID" value="BEQ13928.1"/>
    <property type="molecule type" value="Genomic_DNA"/>
</dbReference>
<feature type="domain" description="MacB-like periplasmic core" evidence="9">
    <location>
        <begin position="21"/>
        <end position="245"/>
    </location>
</feature>
<evidence type="ECO:0000256" key="6">
    <source>
        <dbReference type="ARBA" id="ARBA00038076"/>
    </source>
</evidence>
<dbReference type="KEGG" id="dmp:FAK_09940"/>
<evidence type="ECO:0000256" key="3">
    <source>
        <dbReference type="ARBA" id="ARBA00022692"/>
    </source>
</evidence>
<gene>
    <name evidence="10" type="ORF">FAK_09940</name>
</gene>
<evidence type="ECO:0000313" key="11">
    <source>
        <dbReference type="Proteomes" id="UP001366166"/>
    </source>
</evidence>
<dbReference type="PANTHER" id="PTHR30572:SF4">
    <property type="entry name" value="ABC TRANSPORTER PERMEASE YTRF"/>
    <property type="match status" value="1"/>
</dbReference>
<feature type="domain" description="ABC3 transporter permease C-terminal" evidence="8">
    <location>
        <begin position="282"/>
        <end position="394"/>
    </location>
</feature>
<reference evidence="11" key="1">
    <citation type="journal article" date="2023" name="Arch. Microbiol.">
        <title>Desulfoferula mesophilus gen. nov. sp. nov., a mesophilic sulfate-reducing bacterium isolated from a brackish lake sediment.</title>
        <authorList>
            <person name="Watanabe T."/>
            <person name="Yabe T."/>
            <person name="Tsuji J.M."/>
            <person name="Fukui M."/>
        </authorList>
    </citation>
    <scope>NUCLEOTIDE SEQUENCE [LARGE SCALE GENOMIC DNA]</scope>
    <source>
        <strain evidence="11">12FAK</strain>
    </source>
</reference>
<dbReference type="InterPro" id="IPR025857">
    <property type="entry name" value="MacB_PCD"/>
</dbReference>
<keyword evidence="2" id="KW-1003">Cell membrane</keyword>
<keyword evidence="3 7" id="KW-0812">Transmembrane</keyword>
<keyword evidence="11" id="KW-1185">Reference proteome</keyword>
<evidence type="ECO:0000256" key="1">
    <source>
        <dbReference type="ARBA" id="ARBA00004651"/>
    </source>
</evidence>
<dbReference type="RefSeq" id="WP_338605658.1">
    <property type="nucleotide sequence ID" value="NZ_AP028679.1"/>
</dbReference>
<evidence type="ECO:0000256" key="2">
    <source>
        <dbReference type="ARBA" id="ARBA00022475"/>
    </source>
</evidence>
<dbReference type="AlphaFoldDB" id="A0AAU9EA20"/>
<evidence type="ECO:0000256" key="4">
    <source>
        <dbReference type="ARBA" id="ARBA00022989"/>
    </source>
</evidence>
<dbReference type="Pfam" id="PF12704">
    <property type="entry name" value="MacB_PCD"/>
    <property type="match status" value="1"/>
</dbReference>
<evidence type="ECO:0000259" key="8">
    <source>
        <dbReference type="Pfam" id="PF02687"/>
    </source>
</evidence>
<evidence type="ECO:0000256" key="7">
    <source>
        <dbReference type="SAM" id="Phobius"/>
    </source>
</evidence>
<feature type="transmembrane region" description="Helical" evidence="7">
    <location>
        <begin position="358"/>
        <end position="384"/>
    </location>
</feature>
<evidence type="ECO:0000256" key="5">
    <source>
        <dbReference type="ARBA" id="ARBA00023136"/>
    </source>
</evidence>
<feature type="transmembrane region" description="Helical" evidence="7">
    <location>
        <begin position="274"/>
        <end position="303"/>
    </location>
</feature>
<feature type="transmembrane region" description="Helical" evidence="7">
    <location>
        <begin position="21"/>
        <end position="42"/>
    </location>
</feature>
<comment type="similarity">
    <text evidence="6">Belongs to the ABC-4 integral membrane protein family.</text>
</comment>
<organism evidence="10 11">
    <name type="scientific">Desulfoferula mesophila</name>
    <dbReference type="NCBI Taxonomy" id="3058419"/>
    <lineage>
        <taxon>Bacteria</taxon>
        <taxon>Pseudomonadati</taxon>
        <taxon>Thermodesulfobacteriota</taxon>
        <taxon>Desulfarculia</taxon>
        <taxon>Desulfarculales</taxon>
        <taxon>Desulfarculaceae</taxon>
        <taxon>Desulfoferula</taxon>
    </lineage>
</organism>
<name>A0AAU9EA20_9BACT</name>
<proteinExistence type="inferred from homology"/>
<sequence length="401" mass="42719">MPLGEIVREALKSQAAAKQRTILALVGIVIGIGSVIALVTVGEMVQLTSEQQFRQMGTNIITIQPGYGSPQGGNNQADSQPRQITWAEAQGLSRKVAGLEAVAPYTNAWGRPLMDDKPLDMPLLGVTGSFADINKLTLAKGRFVSDLDGYAFFGVLGAGAAAKLARMGIKEPLGKTVYFKNRGFKIIGVLKRVDEGGMRPFEINPGMMIPLQTSFLFKPERNINAIMARLKPKADRHRVKAAIERYFKGDLPGAGVQVRSAEQLIAEMAKQSRLFTLLLGAIGSISLLVGGIGVMNVMLVAVSERRKEIGVRRALGAMQADVKAQFLVESVILCLAGGLIGIALGVGAAYVLAKVNGWIFFVSGLGLTLGVGVSSAIGVSFGYFPARQASRLDPILALRDQ</sequence>
<protein>
    <submittedName>
        <fullName evidence="10">ABC transporter permease</fullName>
    </submittedName>
</protein>
<evidence type="ECO:0000313" key="10">
    <source>
        <dbReference type="EMBL" id="BEQ13928.1"/>
    </source>
</evidence>
<dbReference type="Pfam" id="PF02687">
    <property type="entry name" value="FtsX"/>
    <property type="match status" value="1"/>
</dbReference>
<accession>A0AAU9EA20</accession>